<dbReference type="PANTHER" id="PTHR11920:SF462">
    <property type="entry name" value="GUANYLATE CYCLASE"/>
    <property type="match status" value="1"/>
</dbReference>
<feature type="compositionally biased region" description="Polar residues" evidence="14">
    <location>
        <begin position="1577"/>
        <end position="1589"/>
    </location>
</feature>
<dbReference type="RefSeq" id="XP_035796266.1">
    <property type="nucleotide sequence ID" value="XM_035940373.1"/>
</dbReference>
<feature type="region of interest" description="Disordered" evidence="14">
    <location>
        <begin position="528"/>
        <end position="551"/>
    </location>
</feature>
<dbReference type="InterPro" id="IPR001054">
    <property type="entry name" value="A/G_cyclase"/>
</dbReference>
<dbReference type="PROSITE" id="PS50011">
    <property type="entry name" value="PROTEIN_KINASE_DOM"/>
    <property type="match status" value="1"/>
</dbReference>
<dbReference type="Pfam" id="PF07714">
    <property type="entry name" value="PK_Tyr_Ser-Thr"/>
    <property type="match status" value="1"/>
</dbReference>
<reference evidence="19 20" key="1">
    <citation type="journal article" date="2017" name="G3 (Bethesda)">
        <title>The Physical Genome Mapping of Anopheles albimanus Corrected Scaffold Misassemblies and Identified Interarm Rearrangements in Genus Anopheles.</title>
        <authorList>
            <person name="Artemov G.N."/>
            <person name="Peery A.N."/>
            <person name="Jiang X."/>
            <person name="Tu Z."/>
            <person name="Stegniy V.N."/>
            <person name="Sharakhova M.V."/>
            <person name="Sharakhov I.V."/>
        </authorList>
    </citation>
    <scope>NUCLEOTIDE SEQUENCE [LARGE SCALE GENOMIC DNA]</scope>
    <source>
        <strain evidence="19 20">ALBI9_A</strain>
    </source>
</reference>
<dbReference type="GO" id="GO:0005886">
    <property type="term" value="C:plasma membrane"/>
    <property type="evidence" value="ECO:0007669"/>
    <property type="project" value="TreeGrafter"/>
</dbReference>
<feature type="compositionally biased region" description="Gly residues" evidence="14">
    <location>
        <begin position="1556"/>
        <end position="1574"/>
    </location>
</feature>
<dbReference type="Proteomes" id="UP000069272">
    <property type="component" value="Chromosome 2R"/>
</dbReference>
<evidence type="ECO:0000256" key="5">
    <source>
        <dbReference type="ARBA" id="ARBA00022741"/>
    </source>
</evidence>
<evidence type="ECO:0000256" key="8">
    <source>
        <dbReference type="ARBA" id="ARBA00023180"/>
    </source>
</evidence>
<feature type="region of interest" description="Disordered" evidence="14">
    <location>
        <begin position="1602"/>
        <end position="1633"/>
    </location>
</feature>
<keyword evidence="6 15" id="KW-1133">Transmembrane helix</keyword>
<comment type="subcellular location">
    <subcellularLocation>
        <location evidence="2">Membrane</location>
        <topology evidence="2">Single-pass membrane protein</topology>
    </subcellularLocation>
</comment>
<dbReference type="GO" id="GO:0007168">
    <property type="term" value="P:receptor guanylyl cyclase signaling pathway"/>
    <property type="evidence" value="ECO:0007669"/>
    <property type="project" value="TreeGrafter"/>
</dbReference>
<dbReference type="SMART" id="SM00044">
    <property type="entry name" value="CYCc"/>
    <property type="match status" value="1"/>
</dbReference>
<evidence type="ECO:0000256" key="12">
    <source>
        <dbReference type="RuleBase" id="RU003431"/>
    </source>
</evidence>
<dbReference type="GO" id="GO:0004672">
    <property type="term" value="F:protein kinase activity"/>
    <property type="evidence" value="ECO:0007669"/>
    <property type="project" value="InterPro"/>
</dbReference>
<dbReference type="GO" id="GO:0005524">
    <property type="term" value="F:ATP binding"/>
    <property type="evidence" value="ECO:0007669"/>
    <property type="project" value="InterPro"/>
</dbReference>
<dbReference type="GO" id="GO:0001653">
    <property type="term" value="F:peptide receptor activity"/>
    <property type="evidence" value="ECO:0007669"/>
    <property type="project" value="TreeGrafter"/>
</dbReference>
<dbReference type="GO" id="GO:0035556">
    <property type="term" value="P:intracellular signal transduction"/>
    <property type="evidence" value="ECO:0007669"/>
    <property type="project" value="InterPro"/>
</dbReference>
<dbReference type="EC" id="4.6.1.2" evidence="3 12"/>
<feature type="region of interest" description="Disordered" evidence="14">
    <location>
        <begin position="1657"/>
        <end position="1699"/>
    </location>
</feature>
<dbReference type="EnsemblMetazoa" id="AALB016327-RA">
    <property type="protein sequence ID" value="AALB016327-PA"/>
    <property type="gene ID" value="AALB016327"/>
</dbReference>
<keyword evidence="20" id="KW-1185">Reference proteome</keyword>
<evidence type="ECO:0000256" key="16">
    <source>
        <dbReference type="SAM" id="SignalP"/>
    </source>
</evidence>
<feature type="transmembrane region" description="Helical" evidence="15">
    <location>
        <begin position="701"/>
        <end position="725"/>
    </location>
</feature>
<dbReference type="FunFam" id="3.30.70.1230:FF:000039">
    <property type="entry name" value="Guanylate cyclase"/>
    <property type="match status" value="1"/>
</dbReference>
<feature type="compositionally biased region" description="Low complexity" evidence="14">
    <location>
        <begin position="1660"/>
        <end position="1672"/>
    </location>
</feature>
<evidence type="ECO:0000313" key="19">
    <source>
        <dbReference type="EnsemblMetazoa" id="AALB016327-PA"/>
    </source>
</evidence>
<dbReference type="RefSeq" id="XP_035796267.1">
    <property type="nucleotide sequence ID" value="XM_035940374.1"/>
</dbReference>
<dbReference type="CDD" id="cd07302">
    <property type="entry name" value="CHD"/>
    <property type="match status" value="1"/>
</dbReference>
<evidence type="ECO:0000256" key="6">
    <source>
        <dbReference type="ARBA" id="ARBA00022989"/>
    </source>
</evidence>
<protein>
    <recommendedName>
        <fullName evidence="3 12">Guanylate cyclase</fullName>
        <ecNumber evidence="3 12">4.6.1.2</ecNumber>
    </recommendedName>
</protein>
<accession>A0A8W7K8F9</accession>
<keyword evidence="9 11" id="KW-0456">Lyase</keyword>
<dbReference type="InterPro" id="IPR000719">
    <property type="entry name" value="Prot_kinase_dom"/>
</dbReference>
<dbReference type="PROSITE" id="PS50125">
    <property type="entry name" value="GUANYLATE_CYCLASE_2"/>
    <property type="match status" value="1"/>
</dbReference>
<feature type="compositionally biased region" description="Low complexity" evidence="14">
    <location>
        <begin position="1602"/>
        <end position="1620"/>
    </location>
</feature>
<dbReference type="GO" id="GO:0004383">
    <property type="term" value="F:guanylate cyclase activity"/>
    <property type="evidence" value="ECO:0007669"/>
    <property type="project" value="UniProtKB-EC"/>
</dbReference>
<dbReference type="Gene3D" id="6.10.250.780">
    <property type="match status" value="1"/>
</dbReference>
<keyword evidence="4 15" id="KW-0812">Transmembrane</keyword>
<feature type="signal peptide" evidence="16">
    <location>
        <begin position="1"/>
        <end position="28"/>
    </location>
</feature>
<feature type="region of interest" description="Disordered" evidence="14">
    <location>
        <begin position="47"/>
        <end position="76"/>
    </location>
</feature>
<evidence type="ECO:0000259" key="17">
    <source>
        <dbReference type="PROSITE" id="PS50011"/>
    </source>
</evidence>
<dbReference type="GO" id="GO:0004016">
    <property type="term" value="F:adenylate cyclase activity"/>
    <property type="evidence" value="ECO:0007669"/>
    <property type="project" value="TreeGrafter"/>
</dbReference>
<feature type="compositionally biased region" description="Low complexity" evidence="14">
    <location>
        <begin position="1363"/>
        <end position="1378"/>
    </location>
</feature>
<organism evidence="19 20">
    <name type="scientific">Anopheles albimanus</name>
    <name type="common">New world malaria mosquito</name>
    <dbReference type="NCBI Taxonomy" id="7167"/>
    <lineage>
        <taxon>Eukaryota</taxon>
        <taxon>Metazoa</taxon>
        <taxon>Ecdysozoa</taxon>
        <taxon>Arthropoda</taxon>
        <taxon>Hexapoda</taxon>
        <taxon>Insecta</taxon>
        <taxon>Pterygota</taxon>
        <taxon>Neoptera</taxon>
        <taxon>Endopterygota</taxon>
        <taxon>Diptera</taxon>
        <taxon>Nematocera</taxon>
        <taxon>Culicoidea</taxon>
        <taxon>Culicidae</taxon>
        <taxon>Anophelinae</taxon>
        <taxon>Anopheles</taxon>
    </lineage>
</organism>
<evidence type="ECO:0000259" key="18">
    <source>
        <dbReference type="PROSITE" id="PS50125"/>
    </source>
</evidence>
<evidence type="ECO:0000256" key="9">
    <source>
        <dbReference type="ARBA" id="ARBA00023239"/>
    </source>
</evidence>
<dbReference type="RefSeq" id="XP_035796268.1">
    <property type="nucleotide sequence ID" value="XM_035940375.1"/>
</dbReference>
<keyword evidence="10 12" id="KW-0141">cGMP biosynthesis</keyword>
<dbReference type="SUPFAM" id="SSF55073">
    <property type="entry name" value="Nucleotide cyclase"/>
    <property type="match status" value="1"/>
</dbReference>
<keyword evidence="13" id="KW-0175">Coiled coil</keyword>
<dbReference type="Pfam" id="PF00211">
    <property type="entry name" value="Guanylate_cyc"/>
    <property type="match status" value="1"/>
</dbReference>
<keyword evidence="8" id="KW-0325">Glycoprotein</keyword>
<comment type="catalytic activity">
    <reaction evidence="1 12">
        <text>GTP = 3',5'-cyclic GMP + diphosphate</text>
        <dbReference type="Rhea" id="RHEA:13665"/>
        <dbReference type="ChEBI" id="CHEBI:33019"/>
        <dbReference type="ChEBI" id="CHEBI:37565"/>
        <dbReference type="ChEBI" id="CHEBI:57746"/>
        <dbReference type="EC" id="4.6.1.2"/>
    </reaction>
</comment>
<feature type="domain" description="Protein kinase" evidence="17">
    <location>
        <begin position="798"/>
        <end position="1071"/>
    </location>
</feature>
<keyword evidence="16" id="KW-0732">Signal</keyword>
<dbReference type="InterPro" id="IPR050401">
    <property type="entry name" value="Cyclic_nucleotide_synthase"/>
</dbReference>
<evidence type="ECO:0000256" key="2">
    <source>
        <dbReference type="ARBA" id="ARBA00004167"/>
    </source>
</evidence>
<dbReference type="Gene3D" id="3.30.70.1230">
    <property type="entry name" value="Nucleotide cyclase"/>
    <property type="match status" value="1"/>
</dbReference>
<feature type="coiled-coil region" evidence="13">
    <location>
        <begin position="1080"/>
        <end position="1107"/>
    </location>
</feature>
<feature type="chain" id="PRO_5036487785" description="Guanylate cyclase" evidence="16">
    <location>
        <begin position="29"/>
        <end position="1715"/>
    </location>
</feature>
<feature type="compositionally biased region" description="Polar residues" evidence="14">
    <location>
        <begin position="1351"/>
        <end position="1362"/>
    </location>
</feature>
<evidence type="ECO:0000256" key="7">
    <source>
        <dbReference type="ARBA" id="ARBA00023136"/>
    </source>
</evidence>
<dbReference type="FunFam" id="1.10.510.10:FF:000801">
    <property type="entry name" value="Guanylate cyclase"/>
    <property type="match status" value="1"/>
</dbReference>
<dbReference type="GeneID" id="118468982"/>
<comment type="similarity">
    <text evidence="11">Belongs to the adenylyl cyclase class-4/guanylyl cyclase family.</text>
</comment>
<evidence type="ECO:0000256" key="3">
    <source>
        <dbReference type="ARBA" id="ARBA00012202"/>
    </source>
</evidence>
<sequence length="1715" mass="188781">MKPTLYRRCNNVGHTLLICAVFLLKSIADLVTDVDGHVLRPSTVNSTYSTVSTTSTSSSSSSSSTRTTTSTSTSTINSSDDYSLFADNITTTWAPTYFLRHSSAKTVLPEEAPLDTGRTVLVVVPANCSTVQLRQEFSNFVELLQSTQSTTALPDLTTLLDPARLHLRPWHDMASFEQWLADPTFASVLYMSDESDSFIGYCDSLSTHLSMVYRKPVLFWPCPRMQKTEKFIPSYETVSFAVKSIAQQLNWTEAILLATDSNRALALALTSNLHIPYTVLLDDQHLPRTFNDSSGKVVIICSPINSPRTISVINQLRRWQYGKAKVLLIDMIGTIFNSNNALYRRLAEEEDHGDGAGRESLGAVLRSHRNLLVLTILTEHFRTILYRLHGVDLGDYTHISESLLKIRFTEPTEPMLVVEKVTTPVDEAGTTTPPVELMSYTTIDTNSSEQQRELVRLELLQLARNSTAIDGPDTSGCDFQYFFQQVANWYEILEQTNDTGRCRTLFSGYCSPATVPDLDVAESNRTAVDADTPERSSNHSGVPGPPHSSEQRAIEEIERFCELFLAGYESWLSFPGPGYDTPSNDTAPLRLTASERNLTSSPHLLIFGEHFYFFDFLLTVLSDTAGQQQQQHAQRYDFVAFDFKNFSHHRTAVVWRPFLILQQSQLHRHQFSMHPVPPGYADWVVERAVLETIWNCGVLCWSVVALVALIAVAMVIGSIVFSIALRNYIIRTRLSKGPNKIVLSPSDFVFPVDMRRVDEGIEAMLCCWLQQLQEFGGPEVEKPDLLKGSIGSLKNLGLPVPTKPNSGSETLIRHSAAAIDHKARYNGDLVQLKEIPSSTASHELKTKAMDLLVMAHALRHENINPLIGWLNEPARTALVFEHCSRGSLQDVLIMDEIKLDWSFRLSLLTDLVRGMRYLHASPLRVHGSLSSRNCVVDARWVLKITDYGMLSFYEAQGIAPAPKGAKELLWTAPEALRDSKAYPRGGTQAADVYAFGIIMQEVVVRGEPYCMLSLAPEEIIAKIKKPPPLIRPSVSKGAAPPEAINIMRQCWAENPEMRPDFAAICERFKQLNHGRKVNFVDTMFQMLEKYSNNLEELIRERTEQLDVERKKTEQLLNRMLPSSVAEKLKLGLAVEPEEFAEVTIYFSDIVGFTTIAAHCTPVQVVDLLNDLYTCFDATINAYNVYKVETIGDAYMVVSGLPVRTPDHAEQIATMALDLLSQSGHFKVRHLPGVPLQLRIGLHTGPCCAGVVGLTMPRYCLFGDTVNTASRMESTGSSWRIHMSQQTCNLLEKAGGYVIEPRGPIEIKGKGKMHTYWLLGKKGFDKSLPPPPPIGESHGLDVAILKNSLFQSQQNHAKATQPNGQPSGCPSSSHSPSVAGESIDVKVEITPPVPPEATGDRDATTNADSGTAAILSTSFSIDSSSSNNTCTLNLGDFQLAPAGKGPATPIASPQTRKLSEVIGDSSFLSTSSAVFDRHNPSPTANSTRLFKRIEELIDLSSPYNYYKCLSPSESNLSQCAESRYGSYQLRATDSCSSKPGSTRFLRRQFSLDKDDGAGAGAGPAGPAGPGAGSAGGSLSQKATLDTVSSMSVDREQLARMGTLTSIPSISSTTSVSLGSVTQKQRNQQLAMHHRQQSASVAQDLEKIEEIPLSPQPFAIGNHTGSGSTSSLHSESNERAMRSLVRHGNGAIERTPPRNGAKAELRLSVEALGLQLR</sequence>
<evidence type="ECO:0000256" key="15">
    <source>
        <dbReference type="SAM" id="Phobius"/>
    </source>
</evidence>
<dbReference type="KEGG" id="aali:118468982"/>
<keyword evidence="5" id="KW-0547">Nucleotide-binding</keyword>
<feature type="region of interest" description="Disordered" evidence="14">
    <location>
        <begin position="1551"/>
        <end position="1589"/>
    </location>
</feature>
<evidence type="ECO:0000256" key="14">
    <source>
        <dbReference type="SAM" id="MobiDB-lite"/>
    </source>
</evidence>
<dbReference type="SUPFAM" id="SSF56112">
    <property type="entry name" value="Protein kinase-like (PK-like)"/>
    <property type="match status" value="1"/>
</dbReference>
<proteinExistence type="inferred from homology"/>
<dbReference type="PANTHER" id="PTHR11920">
    <property type="entry name" value="GUANYLYL CYCLASE"/>
    <property type="match status" value="1"/>
</dbReference>
<feature type="domain" description="Guanylate cyclase" evidence="18">
    <location>
        <begin position="1143"/>
        <end position="1272"/>
    </location>
</feature>
<dbReference type="InterPro" id="IPR029787">
    <property type="entry name" value="Nucleotide_cyclase"/>
</dbReference>
<evidence type="ECO:0000256" key="10">
    <source>
        <dbReference type="ARBA" id="ARBA00023293"/>
    </source>
</evidence>
<keyword evidence="7 15" id="KW-0472">Membrane</keyword>
<dbReference type="InterPro" id="IPR001245">
    <property type="entry name" value="Ser-Thr/Tyr_kinase_cat_dom"/>
</dbReference>
<evidence type="ECO:0000256" key="11">
    <source>
        <dbReference type="RuleBase" id="RU000405"/>
    </source>
</evidence>
<feature type="region of interest" description="Disordered" evidence="14">
    <location>
        <begin position="1351"/>
        <end position="1378"/>
    </location>
</feature>
<evidence type="ECO:0000256" key="1">
    <source>
        <dbReference type="ARBA" id="ARBA00001436"/>
    </source>
</evidence>
<dbReference type="InterPro" id="IPR018297">
    <property type="entry name" value="A/G_cyclase_CS"/>
</dbReference>
<dbReference type="Gene3D" id="1.10.510.10">
    <property type="entry name" value="Transferase(Phosphotransferase) domain 1"/>
    <property type="match status" value="1"/>
</dbReference>
<dbReference type="InterPro" id="IPR011009">
    <property type="entry name" value="Kinase-like_dom_sf"/>
</dbReference>
<evidence type="ECO:0000256" key="4">
    <source>
        <dbReference type="ARBA" id="ARBA00022692"/>
    </source>
</evidence>
<reference evidence="19" key="2">
    <citation type="submission" date="2022-08" db="UniProtKB">
        <authorList>
            <consortium name="EnsemblMetazoa"/>
        </authorList>
    </citation>
    <scope>IDENTIFICATION</scope>
    <source>
        <strain evidence="19">STECLA/ALBI9_A</strain>
    </source>
</reference>
<name>A0A8W7K8F9_ANOAL</name>
<evidence type="ECO:0000313" key="20">
    <source>
        <dbReference type="Proteomes" id="UP000069272"/>
    </source>
</evidence>
<dbReference type="OrthoDB" id="1890790at2759"/>
<dbReference type="PROSITE" id="PS00452">
    <property type="entry name" value="GUANYLATE_CYCLASE_1"/>
    <property type="match status" value="1"/>
</dbReference>
<evidence type="ECO:0000256" key="13">
    <source>
        <dbReference type="SAM" id="Coils"/>
    </source>
</evidence>